<dbReference type="RefSeq" id="WP_380098428.1">
    <property type="nucleotide sequence ID" value="NZ_JBHRYD010000018.1"/>
</dbReference>
<comment type="caution">
    <text evidence="1">The sequence shown here is derived from an EMBL/GenBank/DDBJ whole genome shotgun (WGS) entry which is preliminary data.</text>
</comment>
<keyword evidence="2" id="KW-1185">Reference proteome</keyword>
<dbReference type="EMBL" id="JBHRYD010000018">
    <property type="protein sequence ID" value="MFC3706305.1"/>
    <property type="molecule type" value="Genomic_DNA"/>
</dbReference>
<protein>
    <submittedName>
        <fullName evidence="1">Uncharacterized protein</fullName>
    </submittedName>
</protein>
<reference evidence="2" key="1">
    <citation type="journal article" date="2019" name="Int. J. Syst. Evol. Microbiol.">
        <title>The Global Catalogue of Microorganisms (GCM) 10K type strain sequencing project: providing services to taxonomists for standard genome sequencing and annotation.</title>
        <authorList>
            <consortium name="The Broad Institute Genomics Platform"/>
            <consortium name="The Broad Institute Genome Sequencing Center for Infectious Disease"/>
            <person name="Wu L."/>
            <person name="Ma J."/>
        </authorList>
    </citation>
    <scope>NUCLEOTIDE SEQUENCE [LARGE SCALE GENOMIC DNA]</scope>
    <source>
        <strain evidence="2">KCTC 42281</strain>
    </source>
</reference>
<name>A0ABV7X462_9HYPH</name>
<dbReference type="Proteomes" id="UP001595613">
    <property type="component" value="Unassembled WGS sequence"/>
</dbReference>
<proteinExistence type="predicted"/>
<sequence>MERDGLVQDVEIQLDGEIHKATYFVEGGVIHAQLGDQTYRLPLGRRPAGEMVKSLMAEKLRRKGFRESLARKWFPRPGQ</sequence>
<gene>
    <name evidence="1" type="ORF">ACFOOL_16275</name>
</gene>
<evidence type="ECO:0000313" key="2">
    <source>
        <dbReference type="Proteomes" id="UP001595613"/>
    </source>
</evidence>
<accession>A0ABV7X462</accession>
<evidence type="ECO:0000313" key="1">
    <source>
        <dbReference type="EMBL" id="MFC3706305.1"/>
    </source>
</evidence>
<organism evidence="1 2">
    <name type="scientific">Devosia honganensis</name>
    <dbReference type="NCBI Taxonomy" id="1610527"/>
    <lineage>
        <taxon>Bacteria</taxon>
        <taxon>Pseudomonadati</taxon>
        <taxon>Pseudomonadota</taxon>
        <taxon>Alphaproteobacteria</taxon>
        <taxon>Hyphomicrobiales</taxon>
        <taxon>Devosiaceae</taxon>
        <taxon>Devosia</taxon>
    </lineage>
</organism>